<reference evidence="2 3" key="1">
    <citation type="journal article" date="2021" name="Hortic Res">
        <title>Chromosome-scale assembly of the Dendrobium chrysotoxum genome enhances the understanding of orchid evolution.</title>
        <authorList>
            <person name="Zhang Y."/>
            <person name="Zhang G.Q."/>
            <person name="Zhang D."/>
            <person name="Liu X.D."/>
            <person name="Xu X.Y."/>
            <person name="Sun W.H."/>
            <person name="Yu X."/>
            <person name="Zhu X."/>
            <person name="Wang Z.W."/>
            <person name="Zhao X."/>
            <person name="Zhong W.Y."/>
            <person name="Chen H."/>
            <person name="Yin W.L."/>
            <person name="Huang T."/>
            <person name="Niu S.C."/>
            <person name="Liu Z.J."/>
        </authorList>
    </citation>
    <scope>NUCLEOTIDE SEQUENCE [LARGE SCALE GENOMIC DNA]</scope>
    <source>
        <strain evidence="2">Lindl</strain>
    </source>
</reference>
<gene>
    <name evidence="2" type="ORF">IEQ34_022327</name>
</gene>
<dbReference type="EMBL" id="JAGFBR010000019">
    <property type="protein sequence ID" value="KAH0448527.1"/>
    <property type="molecule type" value="Genomic_DNA"/>
</dbReference>
<evidence type="ECO:0000313" key="2">
    <source>
        <dbReference type="EMBL" id="KAH0448527.1"/>
    </source>
</evidence>
<sequence length="86" mass="8990">MAGPSVLTSSTSLEAAAPLRNVLAPMSLLLHCDALKSHLPFHFSGGGGMPSPLKEGWSGKMPVSRTPITTPSPPPNPFQPALLELF</sequence>
<evidence type="ECO:0000313" key="3">
    <source>
        <dbReference type="Proteomes" id="UP000775213"/>
    </source>
</evidence>
<comment type="caution">
    <text evidence="2">The sequence shown here is derived from an EMBL/GenBank/DDBJ whole genome shotgun (WGS) entry which is preliminary data.</text>
</comment>
<protein>
    <submittedName>
        <fullName evidence="2">Uncharacterized protein</fullName>
    </submittedName>
</protein>
<dbReference type="Proteomes" id="UP000775213">
    <property type="component" value="Unassembled WGS sequence"/>
</dbReference>
<evidence type="ECO:0000256" key="1">
    <source>
        <dbReference type="SAM" id="MobiDB-lite"/>
    </source>
</evidence>
<dbReference type="AlphaFoldDB" id="A0AAV7FXD9"/>
<keyword evidence="3" id="KW-1185">Reference proteome</keyword>
<feature type="region of interest" description="Disordered" evidence="1">
    <location>
        <begin position="52"/>
        <end position="79"/>
    </location>
</feature>
<accession>A0AAV7FXD9</accession>
<proteinExistence type="predicted"/>
<name>A0AAV7FXD9_DENCH</name>
<organism evidence="2 3">
    <name type="scientific">Dendrobium chrysotoxum</name>
    <name type="common">Orchid</name>
    <dbReference type="NCBI Taxonomy" id="161865"/>
    <lineage>
        <taxon>Eukaryota</taxon>
        <taxon>Viridiplantae</taxon>
        <taxon>Streptophyta</taxon>
        <taxon>Embryophyta</taxon>
        <taxon>Tracheophyta</taxon>
        <taxon>Spermatophyta</taxon>
        <taxon>Magnoliopsida</taxon>
        <taxon>Liliopsida</taxon>
        <taxon>Asparagales</taxon>
        <taxon>Orchidaceae</taxon>
        <taxon>Epidendroideae</taxon>
        <taxon>Malaxideae</taxon>
        <taxon>Dendrobiinae</taxon>
        <taxon>Dendrobium</taxon>
    </lineage>
</organism>